<organism evidence="2 3">
    <name type="scientific">Cryptolaemus montrouzieri</name>
    <dbReference type="NCBI Taxonomy" id="559131"/>
    <lineage>
        <taxon>Eukaryota</taxon>
        <taxon>Metazoa</taxon>
        <taxon>Ecdysozoa</taxon>
        <taxon>Arthropoda</taxon>
        <taxon>Hexapoda</taxon>
        <taxon>Insecta</taxon>
        <taxon>Pterygota</taxon>
        <taxon>Neoptera</taxon>
        <taxon>Endopterygota</taxon>
        <taxon>Coleoptera</taxon>
        <taxon>Polyphaga</taxon>
        <taxon>Cucujiformia</taxon>
        <taxon>Coccinelloidea</taxon>
        <taxon>Coccinellidae</taxon>
        <taxon>Scymninae</taxon>
        <taxon>Scymnini</taxon>
        <taxon>Cryptolaemus</taxon>
    </lineage>
</organism>
<feature type="compositionally biased region" description="Polar residues" evidence="1">
    <location>
        <begin position="434"/>
        <end position="444"/>
    </location>
</feature>
<proteinExistence type="predicted"/>
<keyword evidence="3" id="KW-1185">Reference proteome</keyword>
<reference evidence="2 3" key="1">
    <citation type="journal article" date="2021" name="BMC Biol.">
        <title>Horizontally acquired antibacterial genes associated with adaptive radiation of ladybird beetles.</title>
        <authorList>
            <person name="Li H.S."/>
            <person name="Tang X.F."/>
            <person name="Huang Y.H."/>
            <person name="Xu Z.Y."/>
            <person name="Chen M.L."/>
            <person name="Du X.Y."/>
            <person name="Qiu B.Y."/>
            <person name="Chen P.T."/>
            <person name="Zhang W."/>
            <person name="Slipinski A."/>
            <person name="Escalona H.E."/>
            <person name="Waterhouse R.M."/>
            <person name="Zwick A."/>
            <person name="Pang H."/>
        </authorList>
    </citation>
    <scope>NUCLEOTIDE SEQUENCE [LARGE SCALE GENOMIC DNA]</scope>
    <source>
        <strain evidence="2">SYSU2018</strain>
    </source>
</reference>
<gene>
    <name evidence="2" type="ORF">HHI36_020565</name>
</gene>
<feature type="compositionally biased region" description="Polar residues" evidence="1">
    <location>
        <begin position="579"/>
        <end position="593"/>
    </location>
</feature>
<dbReference type="Proteomes" id="UP001516400">
    <property type="component" value="Unassembled WGS sequence"/>
</dbReference>
<feature type="compositionally biased region" description="Polar residues" evidence="1">
    <location>
        <begin position="408"/>
        <end position="426"/>
    </location>
</feature>
<evidence type="ECO:0000256" key="1">
    <source>
        <dbReference type="SAM" id="MobiDB-lite"/>
    </source>
</evidence>
<protein>
    <submittedName>
        <fullName evidence="2">Uncharacterized protein</fullName>
    </submittedName>
</protein>
<sequence length="709" mass="76784">MRDPDPKHGPESMRPGRNFNVDLQLRYLSPGAFTVLPPEDVPPPDPPQAPVPYRLTPTTRRNRNQAFSIIAEPHSRTTSRSPSPTGRVSPFRGRGFNPTGSRHASPAPSPPPEIAGDKPPKSPNKKSKIPQIQRRNSSVLFGEKVSHSEEDSDSSPTKNGLNSNLSQSMTNISPSKVSNKPPPSPQKNYVKNPAFRQLSPIIGSSPEPSQSQSSPSRIPTRSRSQPQSRLASPSRPPDGNNGATNSKPPSRTASRNPSRSTSRVQSRNTSREPSPSNKTFISPSKSTKYQNVQPKVNSFIKPKVPTKPTMTSDSELSDKPTTKAPRYKKNVNRVRNSVNKVSASNINTKSNEIKNVKSNEPKRNNKTTTNKKNNIRSDNNNSSVLNSTNLTTATESDFTDVEKKSPFKNKSNVNKPKANVKNTASTGKVKAVDVNSNTTTSEATTDVEGRAGKLKNNDSSIKLLDLMNQASAASIVPSTADTVTKPLKIDANIELSETDLPKGISPMVDGRVLSATSVSHAINKMNDTVLDTKTLMRESGLSKLSPAANAIISMSRENNNNQGTPKITSESSEEATKDSPVSVNHVSKSTPTKNEPDHTEQVNSVPRNSSEATSNHVASVGLMDAKTLEMHVQNSLHKLTAAENSVVNSVQKSVNEKIRETRAVFAPDVKPVQPIQIVVKEKPNDQDVESGNVRLPVSSTNGSLHGRPR</sequence>
<feature type="compositionally biased region" description="Low complexity" evidence="1">
    <location>
        <begin position="366"/>
        <end position="392"/>
    </location>
</feature>
<feature type="compositionally biased region" description="Low complexity" evidence="1">
    <location>
        <begin position="333"/>
        <end position="345"/>
    </location>
</feature>
<feature type="compositionally biased region" description="Basic and acidic residues" evidence="1">
    <location>
        <begin position="351"/>
        <end position="363"/>
    </location>
</feature>
<feature type="compositionally biased region" description="Polar residues" evidence="1">
    <location>
        <begin position="56"/>
        <end position="67"/>
    </location>
</feature>
<accession>A0ABD2NAV5</accession>
<feature type="compositionally biased region" description="Polar residues" evidence="1">
    <location>
        <begin position="601"/>
        <end position="615"/>
    </location>
</feature>
<feature type="region of interest" description="Disordered" evidence="1">
    <location>
        <begin position="554"/>
        <end position="615"/>
    </location>
</feature>
<feature type="region of interest" description="Disordered" evidence="1">
    <location>
        <begin position="33"/>
        <end position="453"/>
    </location>
</feature>
<dbReference type="EMBL" id="JABFTP020000083">
    <property type="protein sequence ID" value="KAL3275821.1"/>
    <property type="molecule type" value="Genomic_DNA"/>
</dbReference>
<evidence type="ECO:0000313" key="3">
    <source>
        <dbReference type="Proteomes" id="UP001516400"/>
    </source>
</evidence>
<feature type="region of interest" description="Disordered" evidence="1">
    <location>
        <begin position="681"/>
        <end position="709"/>
    </location>
</feature>
<feature type="compositionally biased region" description="Polar residues" evidence="1">
    <location>
        <begin position="241"/>
        <end position="296"/>
    </location>
</feature>
<feature type="compositionally biased region" description="Low complexity" evidence="1">
    <location>
        <begin position="76"/>
        <end position="90"/>
    </location>
</feature>
<feature type="compositionally biased region" description="Low complexity" evidence="1">
    <location>
        <begin position="199"/>
        <end position="229"/>
    </location>
</feature>
<feature type="compositionally biased region" description="Pro residues" evidence="1">
    <location>
        <begin position="39"/>
        <end position="50"/>
    </location>
</feature>
<evidence type="ECO:0000313" key="2">
    <source>
        <dbReference type="EMBL" id="KAL3275821.1"/>
    </source>
</evidence>
<comment type="caution">
    <text evidence="2">The sequence shown here is derived from an EMBL/GenBank/DDBJ whole genome shotgun (WGS) entry which is preliminary data.</text>
</comment>
<dbReference type="AlphaFoldDB" id="A0ABD2NAV5"/>
<name>A0ABD2NAV5_9CUCU</name>
<feature type="compositionally biased region" description="Polar residues" evidence="1">
    <location>
        <begin position="555"/>
        <end position="570"/>
    </location>
</feature>
<feature type="compositionally biased region" description="Polar residues" evidence="1">
    <location>
        <begin position="154"/>
        <end position="170"/>
    </location>
</feature>